<evidence type="ECO:0000256" key="1">
    <source>
        <dbReference type="SAM" id="MobiDB-lite"/>
    </source>
</evidence>
<sequence length="369" mass="37910">MTAELTPDGAGGDADALPRRAPGPGVSGPGRWPGSDPLESQLTVLGDLSDVPDGVRGVPFLPELASRGPGADPVGRTAALLDQLPVELGPHGWRLADHGGVDLERAQAFWREDLDALAISAASFDGELSVQVVGPWTLAAALYLARGDRVLTDAGAVRELGESLAAGVTAHLADVRRHAPRARLTVQLDESLLGQVTAGVLPTFSGYSRIPAVERTTLLEGLRPVVSAVRSAGARSVVHVGSAWVGVAPAVLAGADAVGLDVGPWDERTWDQVARAVERGVDLWAGLPPAPVSQCAGADVGAVARLVSEPWRRIGLPDRSLEQVVVTAARGALPLVPGPVGTGGDVQAERGALRTLARAALVLAERAAG</sequence>
<comment type="caution">
    <text evidence="2">The sequence shown here is derived from an EMBL/GenBank/DDBJ whole genome shotgun (WGS) entry which is preliminary data.</text>
</comment>
<accession>A0A2A9EHJ0</accession>
<proteinExistence type="predicted"/>
<evidence type="ECO:0000313" key="3">
    <source>
        <dbReference type="Proteomes" id="UP000221394"/>
    </source>
</evidence>
<dbReference type="SUPFAM" id="SSF51726">
    <property type="entry name" value="UROD/MetE-like"/>
    <property type="match status" value="1"/>
</dbReference>
<feature type="region of interest" description="Disordered" evidence="1">
    <location>
        <begin position="1"/>
        <end position="40"/>
    </location>
</feature>
<dbReference type="EMBL" id="PDJH01000001">
    <property type="protein sequence ID" value="PFG37725.1"/>
    <property type="molecule type" value="Genomic_DNA"/>
</dbReference>
<dbReference type="Proteomes" id="UP000221394">
    <property type="component" value="Unassembled WGS sequence"/>
</dbReference>
<gene>
    <name evidence="2" type="ORF">ATL41_2494</name>
</gene>
<dbReference type="AlphaFoldDB" id="A0A2A9EHJ0"/>
<keyword evidence="3" id="KW-1185">Reference proteome</keyword>
<evidence type="ECO:0000313" key="2">
    <source>
        <dbReference type="EMBL" id="PFG37725.1"/>
    </source>
</evidence>
<reference evidence="2 3" key="1">
    <citation type="submission" date="2017-10" db="EMBL/GenBank/DDBJ databases">
        <title>Sequencing the genomes of 1000 actinobacteria strains.</title>
        <authorList>
            <person name="Klenk H.-P."/>
        </authorList>
    </citation>
    <scope>NUCLEOTIDE SEQUENCE [LARGE SCALE GENOMIC DNA]</scope>
    <source>
        <strain evidence="2 3">DSM 21574</strain>
    </source>
</reference>
<name>A0A2A9EHJ0_9MICO</name>
<organism evidence="2 3">
    <name type="scientific">Flavimobilis soli</name>
    <dbReference type="NCBI Taxonomy" id="442709"/>
    <lineage>
        <taxon>Bacteria</taxon>
        <taxon>Bacillati</taxon>
        <taxon>Actinomycetota</taxon>
        <taxon>Actinomycetes</taxon>
        <taxon>Micrococcales</taxon>
        <taxon>Jonesiaceae</taxon>
        <taxon>Flavimobilis</taxon>
    </lineage>
</organism>
<dbReference type="RefSeq" id="WP_342744441.1">
    <property type="nucleotide sequence ID" value="NZ_PDJH01000001.1"/>
</dbReference>
<protein>
    <recommendedName>
        <fullName evidence="4">Cobalamin-independent methionine synthase catalytic subunit</fullName>
    </recommendedName>
</protein>
<dbReference type="InterPro" id="IPR038071">
    <property type="entry name" value="UROD/MetE-like_sf"/>
</dbReference>
<evidence type="ECO:0008006" key="4">
    <source>
        <dbReference type="Google" id="ProtNLM"/>
    </source>
</evidence>